<evidence type="ECO:0000313" key="1">
    <source>
        <dbReference type="EMBL" id="SFC80882.1"/>
    </source>
</evidence>
<dbReference type="STRING" id="927664.SAMN05421780_11047"/>
<proteinExistence type="predicted"/>
<accession>A0A1I1M7Z0</accession>
<dbReference type="AlphaFoldDB" id="A0A1I1M7Z0"/>
<sequence length="151" mass="16387">MTKVRVVSIVVNKSGQHSNTVYQVPRNVDKVEQMAVVARGLGEIMQVNRIYYGVAPDGESGESFILTLANQRVESFKNKVLFSAGAGQHCYYAQPASFGTPQFVYNGLTGGFLLVGTETVTDALTGYAQDYNLYKSLNPNLGNIAVNVSQL</sequence>
<keyword evidence="2" id="KW-1185">Reference proteome</keyword>
<dbReference type="OrthoDB" id="3238756at2"/>
<dbReference type="EMBL" id="FOLE01000010">
    <property type="protein sequence ID" value="SFC80882.1"/>
    <property type="molecule type" value="Genomic_DNA"/>
</dbReference>
<dbReference type="RefSeq" id="WP_091514989.1">
    <property type="nucleotide sequence ID" value="NZ_FOLE01000010.1"/>
</dbReference>
<name>A0A1I1M7Z0_9BACT</name>
<dbReference type="Proteomes" id="UP000199514">
    <property type="component" value="Unassembled WGS sequence"/>
</dbReference>
<gene>
    <name evidence="1" type="ORF">SAMN05421780_11047</name>
</gene>
<evidence type="ECO:0000313" key="2">
    <source>
        <dbReference type="Proteomes" id="UP000199514"/>
    </source>
</evidence>
<protein>
    <submittedName>
        <fullName evidence="1">Uncharacterized protein</fullName>
    </submittedName>
</protein>
<organism evidence="1 2">
    <name type="scientific">Flexibacter flexilis DSM 6793</name>
    <dbReference type="NCBI Taxonomy" id="927664"/>
    <lineage>
        <taxon>Bacteria</taxon>
        <taxon>Pseudomonadati</taxon>
        <taxon>Bacteroidota</taxon>
        <taxon>Cytophagia</taxon>
        <taxon>Cytophagales</taxon>
        <taxon>Flexibacteraceae</taxon>
        <taxon>Flexibacter</taxon>
    </lineage>
</organism>
<reference evidence="1 2" key="1">
    <citation type="submission" date="2016-10" db="EMBL/GenBank/DDBJ databases">
        <authorList>
            <person name="de Groot N.N."/>
        </authorList>
    </citation>
    <scope>NUCLEOTIDE SEQUENCE [LARGE SCALE GENOMIC DNA]</scope>
    <source>
        <strain evidence="1 2">DSM 6793</strain>
    </source>
</reference>